<gene>
    <name evidence="4" type="ORF">FJ657_13080</name>
</gene>
<dbReference type="InterPro" id="IPR012336">
    <property type="entry name" value="Thioredoxin-like_fold"/>
</dbReference>
<dbReference type="SUPFAM" id="SSF52833">
    <property type="entry name" value="Thioredoxin-like"/>
    <property type="match status" value="1"/>
</dbReference>
<dbReference type="Gene3D" id="3.40.30.10">
    <property type="entry name" value="Glutaredoxin"/>
    <property type="match status" value="1"/>
</dbReference>
<feature type="region of interest" description="Disordered" evidence="1">
    <location>
        <begin position="1"/>
        <end position="23"/>
    </location>
</feature>
<dbReference type="Proteomes" id="UP000316252">
    <property type="component" value="Unassembled WGS sequence"/>
</dbReference>
<dbReference type="RefSeq" id="WP_141164168.1">
    <property type="nucleotide sequence ID" value="NZ_VHQG01000004.1"/>
</dbReference>
<dbReference type="OrthoDB" id="117402at2"/>
<feature type="transmembrane region" description="Helical" evidence="2">
    <location>
        <begin position="34"/>
        <end position="59"/>
    </location>
</feature>
<dbReference type="AlphaFoldDB" id="A0A506XYP6"/>
<accession>A0A506XYP6</accession>
<proteinExistence type="predicted"/>
<sequence>MPERQTKKQRIEEAREAARQARESREKRQRLLKVLVPIIATVVVLGIGALIAVVVIATIPKPAFPGGPKNMASDGILYTGDGTTASVAPTAALKKGEKPKATEWAKDDGKAHIVTYVDWTCPACKSFESAYASQINQIVAAGEATLEVHPISILDTRFTGERYSSRTANAAACVAQYDPDKFLDVQTAAFDAQATEGTAGLSNAQIQKFVNGAGASSDALNTCITSERFKKWVTAATQRATSDKDLVDPSSGQFSTPTVVVNGKRWNPQTETDFGAFLQSAVSGS</sequence>
<protein>
    <recommendedName>
        <fullName evidence="3">Thioredoxin-like fold domain-containing protein</fullName>
    </recommendedName>
</protein>
<dbReference type="Pfam" id="PF13462">
    <property type="entry name" value="Thioredoxin_4"/>
    <property type="match status" value="1"/>
</dbReference>
<dbReference type="EMBL" id="VHQG01000004">
    <property type="protein sequence ID" value="TPW74530.1"/>
    <property type="molecule type" value="Genomic_DNA"/>
</dbReference>
<evidence type="ECO:0000313" key="5">
    <source>
        <dbReference type="Proteomes" id="UP000316252"/>
    </source>
</evidence>
<evidence type="ECO:0000256" key="1">
    <source>
        <dbReference type="SAM" id="MobiDB-lite"/>
    </source>
</evidence>
<evidence type="ECO:0000256" key="2">
    <source>
        <dbReference type="SAM" id="Phobius"/>
    </source>
</evidence>
<feature type="domain" description="Thioredoxin-like fold" evidence="3">
    <location>
        <begin position="108"/>
        <end position="279"/>
    </location>
</feature>
<keyword evidence="2" id="KW-0472">Membrane</keyword>
<evidence type="ECO:0000259" key="3">
    <source>
        <dbReference type="Pfam" id="PF13462"/>
    </source>
</evidence>
<dbReference type="InterPro" id="IPR036249">
    <property type="entry name" value="Thioredoxin-like_sf"/>
</dbReference>
<organism evidence="4 5">
    <name type="scientific">Schumannella soli</name>
    <dbReference type="NCBI Taxonomy" id="2590779"/>
    <lineage>
        <taxon>Bacteria</taxon>
        <taxon>Bacillati</taxon>
        <taxon>Actinomycetota</taxon>
        <taxon>Actinomycetes</taxon>
        <taxon>Micrococcales</taxon>
        <taxon>Microbacteriaceae</taxon>
        <taxon>Schumannella</taxon>
    </lineage>
</organism>
<reference evidence="4 5" key="1">
    <citation type="submission" date="2019-06" db="EMBL/GenBank/DDBJ databases">
        <authorList>
            <person name="Li F."/>
        </authorList>
    </citation>
    <scope>NUCLEOTIDE SEQUENCE [LARGE SCALE GENOMIC DNA]</scope>
    <source>
        <strain evidence="4 5">10F1D-1</strain>
    </source>
</reference>
<comment type="caution">
    <text evidence="4">The sequence shown here is derived from an EMBL/GenBank/DDBJ whole genome shotgun (WGS) entry which is preliminary data.</text>
</comment>
<name>A0A506XYP6_9MICO</name>
<keyword evidence="2" id="KW-0812">Transmembrane</keyword>
<keyword evidence="5" id="KW-1185">Reference proteome</keyword>
<keyword evidence="2" id="KW-1133">Transmembrane helix</keyword>
<evidence type="ECO:0000313" key="4">
    <source>
        <dbReference type="EMBL" id="TPW74530.1"/>
    </source>
</evidence>